<accession>A0A182S9T2</accession>
<evidence type="ECO:0000259" key="12">
    <source>
        <dbReference type="Pfam" id="PF08393"/>
    </source>
</evidence>
<dbReference type="InterPro" id="IPR042222">
    <property type="entry name" value="Dynein_2_N"/>
</dbReference>
<dbReference type="GO" id="GO:0045505">
    <property type="term" value="F:dynein intermediate chain binding"/>
    <property type="evidence" value="ECO:0007669"/>
    <property type="project" value="InterPro"/>
</dbReference>
<evidence type="ECO:0000256" key="11">
    <source>
        <dbReference type="ARBA" id="ARBA00023273"/>
    </source>
</evidence>
<dbReference type="Gene3D" id="1.20.140.100">
    <property type="entry name" value="Dynein heavy chain, N-terminal domain 2"/>
    <property type="match status" value="1"/>
</dbReference>
<dbReference type="GO" id="GO:0060294">
    <property type="term" value="P:cilium movement involved in cell motility"/>
    <property type="evidence" value="ECO:0007669"/>
    <property type="project" value="TreeGrafter"/>
</dbReference>
<proteinExistence type="predicted"/>
<keyword evidence="7" id="KW-0175">Coiled coil</keyword>
<dbReference type="Proteomes" id="UP000075901">
    <property type="component" value="Unassembled WGS sequence"/>
</dbReference>
<keyword evidence="14" id="KW-1185">Reference proteome</keyword>
<reference evidence="14" key="1">
    <citation type="submission" date="2013-09" db="EMBL/GenBank/DDBJ databases">
        <title>The Genome Sequence of Anopheles maculatus species B.</title>
        <authorList>
            <consortium name="The Broad Institute Genomics Platform"/>
            <person name="Neafsey D.E."/>
            <person name="Besansky N."/>
            <person name="Howell P."/>
            <person name="Walton C."/>
            <person name="Young S.K."/>
            <person name="Zeng Q."/>
            <person name="Gargeya S."/>
            <person name="Fitzgerald M."/>
            <person name="Haas B."/>
            <person name="Abouelleil A."/>
            <person name="Allen A.W."/>
            <person name="Alvarado L."/>
            <person name="Arachchi H.M."/>
            <person name="Berlin A.M."/>
            <person name="Chapman S.B."/>
            <person name="Gainer-Dewar J."/>
            <person name="Goldberg J."/>
            <person name="Griggs A."/>
            <person name="Gujja S."/>
            <person name="Hansen M."/>
            <person name="Howarth C."/>
            <person name="Imamovic A."/>
            <person name="Ireland A."/>
            <person name="Larimer J."/>
            <person name="McCowan C."/>
            <person name="Murphy C."/>
            <person name="Pearson M."/>
            <person name="Poon T.W."/>
            <person name="Priest M."/>
            <person name="Roberts A."/>
            <person name="Saif S."/>
            <person name="Shea T."/>
            <person name="Sisk P."/>
            <person name="Sykes S."/>
            <person name="Wortman J."/>
            <person name="Nusbaum C."/>
            <person name="Birren B."/>
        </authorList>
    </citation>
    <scope>NUCLEOTIDE SEQUENCE [LARGE SCALE GENOMIC DNA]</scope>
    <source>
        <strain evidence="14">maculatus3</strain>
    </source>
</reference>
<reference evidence="13" key="2">
    <citation type="submission" date="2020-05" db="UniProtKB">
        <authorList>
            <consortium name="EnsemblMetazoa"/>
        </authorList>
    </citation>
    <scope>IDENTIFICATION</scope>
    <source>
        <strain evidence="13">maculatus3</strain>
    </source>
</reference>
<dbReference type="VEuPathDB" id="VectorBase:AMAM002521"/>
<evidence type="ECO:0000256" key="7">
    <source>
        <dbReference type="ARBA" id="ARBA00023054"/>
    </source>
</evidence>
<evidence type="ECO:0000313" key="14">
    <source>
        <dbReference type="Proteomes" id="UP000075901"/>
    </source>
</evidence>
<dbReference type="GO" id="GO:0005930">
    <property type="term" value="C:axoneme"/>
    <property type="evidence" value="ECO:0007669"/>
    <property type="project" value="UniProtKB-SubCell"/>
</dbReference>
<dbReference type="PANTHER" id="PTHR10676">
    <property type="entry name" value="DYNEIN HEAVY CHAIN FAMILY PROTEIN"/>
    <property type="match status" value="1"/>
</dbReference>
<evidence type="ECO:0000256" key="3">
    <source>
        <dbReference type="ARBA" id="ARBA00022701"/>
    </source>
</evidence>
<evidence type="ECO:0000256" key="10">
    <source>
        <dbReference type="ARBA" id="ARBA00023212"/>
    </source>
</evidence>
<organism evidence="13 14">
    <name type="scientific">Anopheles maculatus</name>
    <dbReference type="NCBI Taxonomy" id="74869"/>
    <lineage>
        <taxon>Eukaryota</taxon>
        <taxon>Metazoa</taxon>
        <taxon>Ecdysozoa</taxon>
        <taxon>Arthropoda</taxon>
        <taxon>Hexapoda</taxon>
        <taxon>Insecta</taxon>
        <taxon>Pterygota</taxon>
        <taxon>Neoptera</taxon>
        <taxon>Endopterygota</taxon>
        <taxon>Diptera</taxon>
        <taxon>Nematocera</taxon>
        <taxon>Culicoidea</taxon>
        <taxon>Culicidae</taxon>
        <taxon>Anophelinae</taxon>
        <taxon>Anopheles</taxon>
        <taxon>Anopheles maculatus group</taxon>
    </lineage>
</organism>
<dbReference type="GO" id="GO:0051959">
    <property type="term" value="F:dynein light intermediate chain binding"/>
    <property type="evidence" value="ECO:0007669"/>
    <property type="project" value="InterPro"/>
</dbReference>
<evidence type="ECO:0000256" key="4">
    <source>
        <dbReference type="ARBA" id="ARBA00022741"/>
    </source>
</evidence>
<keyword evidence="8" id="KW-0969">Cilium</keyword>
<keyword evidence="5" id="KW-0067">ATP-binding</keyword>
<keyword evidence="11" id="KW-0966">Cell projection</keyword>
<keyword evidence="2" id="KW-0963">Cytoplasm</keyword>
<dbReference type="InterPro" id="IPR026983">
    <property type="entry name" value="DHC"/>
</dbReference>
<keyword evidence="9" id="KW-0505">Motor protein</keyword>
<evidence type="ECO:0000256" key="2">
    <source>
        <dbReference type="ARBA" id="ARBA00022490"/>
    </source>
</evidence>
<comment type="subcellular location">
    <subcellularLocation>
        <location evidence="1">Cytoplasm</location>
        <location evidence="1">Cytoskeleton</location>
        <location evidence="1">Cilium axoneme</location>
    </subcellularLocation>
</comment>
<dbReference type="GO" id="GO:0030286">
    <property type="term" value="C:dynein complex"/>
    <property type="evidence" value="ECO:0007669"/>
    <property type="project" value="UniProtKB-KW"/>
</dbReference>
<dbReference type="FunFam" id="1.10.287.2620:FF:000002">
    <property type="entry name" value="Dynein heavy chain 2, axonemal"/>
    <property type="match status" value="1"/>
</dbReference>
<feature type="domain" description="Dynein heavy chain linker" evidence="12">
    <location>
        <begin position="109"/>
        <end position="362"/>
    </location>
</feature>
<name>A0A182S9T2_9DIPT</name>
<evidence type="ECO:0000256" key="6">
    <source>
        <dbReference type="ARBA" id="ARBA00023017"/>
    </source>
</evidence>
<evidence type="ECO:0000256" key="8">
    <source>
        <dbReference type="ARBA" id="ARBA00023069"/>
    </source>
</evidence>
<dbReference type="Gene3D" id="1.10.287.2620">
    <property type="match status" value="1"/>
</dbReference>
<evidence type="ECO:0000313" key="13">
    <source>
        <dbReference type="EnsemblMetazoa" id="AMAM002521-PA"/>
    </source>
</evidence>
<dbReference type="GO" id="GO:0005524">
    <property type="term" value="F:ATP binding"/>
    <property type="evidence" value="ECO:0007669"/>
    <property type="project" value="UniProtKB-KW"/>
</dbReference>
<dbReference type="InterPro" id="IPR013602">
    <property type="entry name" value="Dynein_heavy_linker"/>
</dbReference>
<dbReference type="Pfam" id="PF08393">
    <property type="entry name" value="DHC_N2"/>
    <property type="match status" value="1"/>
</dbReference>
<dbReference type="EnsemblMetazoa" id="AMAM002521-RA">
    <property type="protein sequence ID" value="AMAM002521-PA"/>
    <property type="gene ID" value="AMAM002521"/>
</dbReference>
<dbReference type="GO" id="GO:0008569">
    <property type="term" value="F:minus-end-directed microtubule motor activity"/>
    <property type="evidence" value="ECO:0007669"/>
    <property type="project" value="TreeGrafter"/>
</dbReference>
<dbReference type="GO" id="GO:0005874">
    <property type="term" value="C:microtubule"/>
    <property type="evidence" value="ECO:0007669"/>
    <property type="project" value="UniProtKB-KW"/>
</dbReference>
<protein>
    <recommendedName>
        <fullName evidence="12">Dynein heavy chain linker domain-containing protein</fullName>
    </recommendedName>
</protein>
<keyword evidence="3" id="KW-0493">Microtubule</keyword>
<keyword evidence="10" id="KW-0206">Cytoskeleton</keyword>
<evidence type="ECO:0000256" key="1">
    <source>
        <dbReference type="ARBA" id="ARBA00004430"/>
    </source>
</evidence>
<dbReference type="AlphaFoldDB" id="A0A182S9T2"/>
<keyword evidence="6" id="KW-0243">Dynein</keyword>
<sequence length="362" mass="42651">MIMAYHLEKRWKKIYHSALLRSGKLQPTKAKFAEITQKEIHTFSEELAKFITKFRTEGPGTVGLDLDKGVELMDTYGKEIDLMDRQRIELENAEKLFDIPLTDYSDFLQCKLEYEEIQVVYKLYVQQKVAREKWSHTLWANLNPQALLEGIDNFMKEFRMLPKNIRQAPVGQALDTKMKQFKSSIPLMLSLKDEALRERHWMKLMEKTGQHFDMSPDRFTLENMFAMELHKYQDIAEEIINNAIKELAIERSVQEIAHIWQRMCFNMIRYEKGGRMRGHILGATDEIMQVLEENSMNLQSMAASQFIGPFMPTVQRWEKHLTLISEIIDEWVSVQRKWLYLEGIFIDGDISSQLPEEAKNFN</sequence>
<keyword evidence="4" id="KW-0547">Nucleotide-binding</keyword>
<evidence type="ECO:0000256" key="5">
    <source>
        <dbReference type="ARBA" id="ARBA00022840"/>
    </source>
</evidence>
<evidence type="ECO:0000256" key="9">
    <source>
        <dbReference type="ARBA" id="ARBA00023175"/>
    </source>
</evidence>
<dbReference type="PANTHER" id="PTHR10676:SF343">
    <property type="entry name" value="DYNEIN AXONEMAL HEAVY CHAIN 10"/>
    <property type="match status" value="1"/>
</dbReference>
<dbReference type="GO" id="GO:0097729">
    <property type="term" value="C:9+2 motile cilium"/>
    <property type="evidence" value="ECO:0007669"/>
    <property type="project" value="TreeGrafter"/>
</dbReference>